<reference evidence="2" key="1">
    <citation type="submission" date="2023-08" db="EMBL/GenBank/DDBJ databases">
        <title>Black Yeasts Isolated from many extreme environments.</title>
        <authorList>
            <person name="Coleine C."/>
            <person name="Stajich J.E."/>
            <person name="Selbmann L."/>
        </authorList>
    </citation>
    <scope>NUCLEOTIDE SEQUENCE</scope>
    <source>
        <strain evidence="2">CCFEE 5401</strain>
    </source>
</reference>
<evidence type="ECO:0000313" key="2">
    <source>
        <dbReference type="EMBL" id="KAK5117551.1"/>
    </source>
</evidence>
<proteinExistence type="predicted"/>
<accession>A0AAN7TW85</accession>
<dbReference type="Proteomes" id="UP001310890">
    <property type="component" value="Unassembled WGS sequence"/>
</dbReference>
<gene>
    <name evidence="2" type="ORF">LTR62_004973</name>
</gene>
<dbReference type="EMBL" id="JAVRRL010000004">
    <property type="protein sequence ID" value="KAK5117551.1"/>
    <property type="molecule type" value="Genomic_DNA"/>
</dbReference>
<dbReference type="CDD" id="cd02440">
    <property type="entry name" value="AdoMet_MTases"/>
    <property type="match status" value="1"/>
</dbReference>
<dbReference type="AlphaFoldDB" id="A0AAN7TW85"/>
<evidence type="ECO:0008006" key="4">
    <source>
        <dbReference type="Google" id="ProtNLM"/>
    </source>
</evidence>
<organism evidence="2 3">
    <name type="scientific">Meristemomyces frigidus</name>
    <dbReference type="NCBI Taxonomy" id="1508187"/>
    <lineage>
        <taxon>Eukaryota</taxon>
        <taxon>Fungi</taxon>
        <taxon>Dikarya</taxon>
        <taxon>Ascomycota</taxon>
        <taxon>Pezizomycotina</taxon>
        <taxon>Dothideomycetes</taxon>
        <taxon>Dothideomycetidae</taxon>
        <taxon>Mycosphaerellales</taxon>
        <taxon>Teratosphaeriaceae</taxon>
        <taxon>Meristemomyces</taxon>
    </lineage>
</organism>
<sequence length="389" mass="43442">MEADDHDEHDSTFGGSRASLASSSTSLRSAVTRYQYEHGRRYHAYQAGIYLFPNDEQELNRMDIEHHNQRLQMNGNLHLCPVQDPTDILDLGTGTGIWCIDMAEKYPGAQVIGTDLSPIQPDWVPPNCRFEVDNFELDWTYGDNRFDLIHHRHLIGSISNHASLYKAAYNALKPGGWIEVVEMEAKLYCDDGSVPETSALKRWGEYIHEIFARSGRPFIPVQEYKTQLESAGFANVQYVEMKRPTNDWPKNPQLKEIGRVSIHAIIPTFVHLTDFKQYCALNFLEGLEGFTVKPFIGVLGWSPPEVQVFLAQVRSESLKRSMHGYMKSCVCYAQKPLVPPQPSYSQAEATSGDASTASIPAPVSLAAGTDSAGPPFLDTPATSTKSQDV</sequence>
<comment type="caution">
    <text evidence="2">The sequence shown here is derived from an EMBL/GenBank/DDBJ whole genome shotgun (WGS) entry which is preliminary data.</text>
</comment>
<dbReference type="GO" id="GO:0008168">
    <property type="term" value="F:methyltransferase activity"/>
    <property type="evidence" value="ECO:0007669"/>
    <property type="project" value="TreeGrafter"/>
</dbReference>
<evidence type="ECO:0000256" key="1">
    <source>
        <dbReference type="SAM" id="MobiDB-lite"/>
    </source>
</evidence>
<protein>
    <recommendedName>
        <fullName evidence="4">Methyltransferase</fullName>
    </recommendedName>
</protein>
<feature type="region of interest" description="Disordered" evidence="1">
    <location>
        <begin position="364"/>
        <end position="389"/>
    </location>
</feature>
<dbReference type="Pfam" id="PF13489">
    <property type="entry name" value="Methyltransf_23"/>
    <property type="match status" value="1"/>
</dbReference>
<dbReference type="InterPro" id="IPR029063">
    <property type="entry name" value="SAM-dependent_MTases_sf"/>
</dbReference>
<name>A0AAN7TW85_9PEZI</name>
<evidence type="ECO:0000313" key="3">
    <source>
        <dbReference type="Proteomes" id="UP001310890"/>
    </source>
</evidence>
<dbReference type="PANTHER" id="PTHR43591">
    <property type="entry name" value="METHYLTRANSFERASE"/>
    <property type="match status" value="1"/>
</dbReference>
<dbReference type="Gene3D" id="3.40.50.150">
    <property type="entry name" value="Vaccinia Virus protein VP39"/>
    <property type="match status" value="1"/>
</dbReference>
<feature type="compositionally biased region" description="Polar residues" evidence="1">
    <location>
        <begin position="380"/>
        <end position="389"/>
    </location>
</feature>
<dbReference type="SUPFAM" id="SSF53335">
    <property type="entry name" value="S-adenosyl-L-methionine-dependent methyltransferases"/>
    <property type="match status" value="1"/>
</dbReference>
<dbReference type="PANTHER" id="PTHR43591:SF24">
    <property type="entry name" value="2-METHOXY-6-POLYPRENYL-1,4-BENZOQUINOL METHYLASE, MITOCHONDRIAL"/>
    <property type="match status" value="1"/>
</dbReference>